<dbReference type="InterPro" id="IPR059065">
    <property type="entry name" value="Ig_Tag1-like_4th"/>
</dbReference>
<dbReference type="InterPro" id="IPR055011">
    <property type="entry name" value="Tag1_C"/>
</dbReference>
<reference evidence="7" key="1">
    <citation type="submission" date="2017-05" db="EMBL/GenBank/DDBJ databases">
        <authorList>
            <person name="Song R."/>
            <person name="Chenine A.L."/>
            <person name="Ruprecht R.M."/>
        </authorList>
    </citation>
    <scope>NUCLEOTIDE SEQUENCE [LARGE SCALE GENOMIC DNA]</scope>
</reference>
<dbReference type="GO" id="GO:0000329">
    <property type="term" value="C:fungal-type vacuole membrane"/>
    <property type="evidence" value="ECO:0007669"/>
    <property type="project" value="InterPro"/>
</dbReference>
<feature type="compositionally biased region" description="Acidic residues" evidence="1">
    <location>
        <begin position="723"/>
        <end position="733"/>
    </location>
</feature>
<dbReference type="PANTHER" id="PTHR35895">
    <property type="entry name" value="CHROMOSOME 16, WHOLE GENOME SHOTGUN SEQUENCE"/>
    <property type="match status" value="1"/>
</dbReference>
<feature type="region of interest" description="Disordered" evidence="1">
    <location>
        <begin position="554"/>
        <end position="577"/>
    </location>
</feature>
<dbReference type="Proteomes" id="UP000245764">
    <property type="component" value="Chromosome 12"/>
</dbReference>
<evidence type="ECO:0000259" key="3">
    <source>
        <dbReference type="Pfam" id="PF22786"/>
    </source>
</evidence>
<evidence type="ECO:0000313" key="7">
    <source>
        <dbReference type="Proteomes" id="UP000245764"/>
    </source>
</evidence>
<proteinExistence type="predicted"/>
<feature type="domain" description="Tag1-like fifth Ig-like" evidence="5">
    <location>
        <begin position="735"/>
        <end position="863"/>
    </location>
</feature>
<dbReference type="Pfam" id="PF26153">
    <property type="entry name" value="LEA-2L_5"/>
    <property type="match status" value="1"/>
</dbReference>
<keyword evidence="2" id="KW-0472">Membrane</keyword>
<dbReference type="Pfam" id="PF22786">
    <property type="entry name" value="Tag1_C"/>
    <property type="match status" value="1"/>
</dbReference>
<dbReference type="EMBL" id="LT854264">
    <property type="protein sequence ID" value="SMR60884.1"/>
    <property type="molecule type" value="Genomic_DNA"/>
</dbReference>
<evidence type="ECO:0000259" key="5">
    <source>
        <dbReference type="Pfam" id="PF26153"/>
    </source>
</evidence>
<evidence type="ECO:0000313" key="6">
    <source>
        <dbReference type="EMBL" id="SMR60884.1"/>
    </source>
</evidence>
<accession>A0A2H1H507</accession>
<feature type="region of interest" description="Disordered" evidence="1">
    <location>
        <begin position="1"/>
        <end position="43"/>
    </location>
</feature>
<dbReference type="PANTHER" id="PTHR35895:SF3">
    <property type="entry name" value="PRE-RRNA PROCESSING PROTEIN"/>
    <property type="match status" value="1"/>
</dbReference>
<organism evidence="6 7">
    <name type="scientific">Zymoseptoria tritici ST99CH_1E4</name>
    <dbReference type="NCBI Taxonomy" id="1276532"/>
    <lineage>
        <taxon>Eukaryota</taxon>
        <taxon>Fungi</taxon>
        <taxon>Dikarya</taxon>
        <taxon>Ascomycota</taxon>
        <taxon>Pezizomycotina</taxon>
        <taxon>Dothideomycetes</taxon>
        <taxon>Dothideomycetidae</taxon>
        <taxon>Mycosphaerellales</taxon>
        <taxon>Mycosphaerellaceae</taxon>
        <taxon>Zymoseptoria</taxon>
    </lineage>
</organism>
<dbReference type="Gene3D" id="2.60.40.1820">
    <property type="match status" value="1"/>
</dbReference>
<name>A0A2H1H507_ZYMTR</name>
<protein>
    <recommendedName>
        <fullName evidence="8">Pre-rrna processing protein</fullName>
    </recommendedName>
</protein>
<dbReference type="Pfam" id="PF26174">
    <property type="entry name" value="LEA-2_1"/>
    <property type="match status" value="1"/>
</dbReference>
<keyword evidence="2" id="KW-1133">Transmembrane helix</keyword>
<evidence type="ECO:0000256" key="1">
    <source>
        <dbReference type="SAM" id="MobiDB-lite"/>
    </source>
</evidence>
<feature type="transmembrane region" description="Helical" evidence="2">
    <location>
        <begin position="61"/>
        <end position="81"/>
    </location>
</feature>
<dbReference type="Pfam" id="PF26150">
    <property type="entry name" value="LEA-2_4"/>
    <property type="match status" value="1"/>
</dbReference>
<sequence length="875" mass="95620">MAADDEPTRQQQDHDASERTPLISRASDFENADQSQPHRETSATSVLQALHNPKRRRWPSLVALLGLCLLAVFIIVFAFIAPTAMKEYATQAVVFEPTSLSIDSFTEDGVRARVQGDFTMDASRVKNKNVRNLGRLGTWIAREVETGESEMEVSLPEYGNVLLGTARIPGIKVYIRNGHTTHIDVLSDLYPGDVEGIRRLATDFIDGRLGQLRVIGKASVPVKSGLFSLGKQALHQEMLFANDDIPEIPKYKVKKLNFREVELPNSKGMAADVSLKVQNKYPVEFTIPPLGFGILVDNCKKSDPYIMLASAITKDIGIQPKKDVVANVTGIVRQLPAVLTQDCPGSSKSPLDNLLEGYLNGDETTIYVRGSDSPSEDTPKWITDLISDITVPVPVPGRTFGHLIKNFTIVDTHFSLPSPWAEPGTPESNPRISGNVAVLVNLPEEMNFNISVGRVRADADVYYKGKKLGRLDLDKWQPAHSNRLEDTEDGPLLRVESAIKNAPLLIEDEDVFADVVQALIFSGKSITMKIKAAVDVEVETALGEFAVRKIPAEGEVPVNPTSPSDPHHPHRPPFSNLTDTLKPQLVDLRIANTTPSSLSLAATLNITNPTPYSASIPYISVEIWKNASLLAHATAHNLSIRPGRNSNLEVLALWDPLTLSGPKGKETGRQLISQYISGWNTTLTLRLHQKSFPSNPTLGRALSRFPVDFAAPHLTPEHPSPPDGDDPDDDDDQPSAGSFIRNAKFHLLSSTATFTLLSPLTHSTLYITSLNATAYLPPSDPSDRDPNPADREAGRILYDEPFGVPPVAETPDGEGFDTPRLPVDWNLGSVGYGAVKRALGGELKLRAVAEVGVRLGRWREVVWFRGGGLGVGIRL</sequence>
<evidence type="ECO:0008006" key="8">
    <source>
        <dbReference type="Google" id="ProtNLM"/>
    </source>
</evidence>
<dbReference type="InterPro" id="IPR046368">
    <property type="entry name" value="Tag1"/>
</dbReference>
<feature type="region of interest" description="Disordered" evidence="1">
    <location>
        <begin position="711"/>
        <end position="737"/>
    </location>
</feature>
<feature type="domain" description="Tag1-like fourth Ig-like" evidence="4">
    <location>
        <begin position="582"/>
        <end position="697"/>
    </location>
</feature>
<dbReference type="SUPFAM" id="SSF117070">
    <property type="entry name" value="LEA14-like"/>
    <property type="match status" value="1"/>
</dbReference>
<gene>
    <name evidence="6" type="ORF">ZT1E4_G10849</name>
</gene>
<feature type="compositionally biased region" description="Basic and acidic residues" evidence="1">
    <location>
        <begin position="1"/>
        <end position="18"/>
    </location>
</feature>
<dbReference type="InterPro" id="IPR059066">
    <property type="entry name" value="Ig_Tag1-like_5th"/>
</dbReference>
<evidence type="ECO:0000256" key="2">
    <source>
        <dbReference type="SAM" id="Phobius"/>
    </source>
</evidence>
<evidence type="ECO:0000259" key="4">
    <source>
        <dbReference type="Pfam" id="PF26150"/>
    </source>
</evidence>
<dbReference type="AlphaFoldDB" id="A0A2H1H507"/>
<keyword evidence="2" id="KW-0812">Transmembrane</keyword>
<feature type="domain" description="Tag1 C-terminal" evidence="3">
    <location>
        <begin position="446"/>
        <end position="559"/>
    </location>
</feature>